<feature type="region of interest" description="Disordered" evidence="1">
    <location>
        <begin position="110"/>
        <end position="229"/>
    </location>
</feature>
<feature type="compositionally biased region" description="Polar residues" evidence="1">
    <location>
        <begin position="135"/>
        <end position="199"/>
    </location>
</feature>
<dbReference type="STRING" id="6293.A0A1I8ELD5"/>
<organism evidence="2">
    <name type="scientific">Wuchereria bancrofti</name>
    <dbReference type="NCBI Taxonomy" id="6293"/>
    <lineage>
        <taxon>Eukaryota</taxon>
        <taxon>Metazoa</taxon>
        <taxon>Ecdysozoa</taxon>
        <taxon>Nematoda</taxon>
        <taxon>Chromadorea</taxon>
        <taxon>Rhabditida</taxon>
        <taxon>Spirurina</taxon>
        <taxon>Spiruromorpha</taxon>
        <taxon>Filarioidea</taxon>
        <taxon>Onchocercidae</taxon>
        <taxon>Wuchereria</taxon>
    </lineage>
</organism>
<evidence type="ECO:0000256" key="1">
    <source>
        <dbReference type="SAM" id="MobiDB-lite"/>
    </source>
</evidence>
<sequence length="1477" mass="168366">TGRYIKRSRRRRSSASIDDKNLVQRIEAENEEPMYENPSLVYNRLSTNILKYRYLHKLDDETLALYMQQLRRQLSRLERFRQVSFGPFSVARHQNDPQVSWFFRRRSLPSLTDTTPTNTTNTTTITSSITQSNIYEQPSLRSIQSLNQHRSRSTKPQSSRNGISDNSYVNRLQSQRQRSTDNNTRLSTPLSNVKSSGLSDITKISRARKSTTPVKKVTQKKTTMPTGHDKLLGVDQQIKPKTDSELSDVQLKSTMEIVERRSDESPSNFDDEREMYSGITSPESVDLKFGKETISEQLISPMNYSTIPINDETIFQSNISEQMINETKIEQLEMKNSNLSFDNLSSEISKKTELEMTDVINIPDSKWKRLEEVENLISSTDSIPNESDSQEMILSNEEIDDDQCLAKNGMKMENKSKRLSRGQSSTDEREIVQQNQRYQSEEMLDEPLTDELKHVEDKMIAGNFEKTDEIISSPTKMRMLEVEEGTEFPENKQSEIGNTEICVETPELTLSGNNTETTNQEVPLDKTDTEYDKYHQKGNWKDMILFRSGKGVSKDSASFAVSAEKLCAIETVEGVCYTEIEFSDEQEIRNDFTELKKTEYLAEQNTEDCNIERLSKLPELMSTPIRKTSESPELMPMSVLQTSETNNESFELPKSESSFEQLNDSMENEQQISANTGEHLSEKIEIATKNDELESVKDIFQVEQLPEFSIDKHLKYQETTMTTESKIIDENFETKIQQSDDSDVDDLNFNNKHHIDEKSDLSTSVSYVPVNDDDISSIENSHSRIPEEITENMELQQQTKMASHEMEVSGVEATTGIQLEKNGIQEVNDVLQTEKTEASKSTESITQQFMKSLEYDDDTVIEESKTETVLLADTVIEKSKTETVLLAKQEIPEMITASVKGELPEAILLNPENLIIDGLTNNYEPVISGMQEVQSFILTPLETMKHESDGQINTLNNLNTTTTTTDTNHLFEKKLSTENLIIDKSGDKINSTEMESDLSESIENSLISNIPRLSNLSSIELNASECSREEIEKNEILADNDDISGEELSSELLARENFDEINNTIKSNFNEGIPKIVVCSDEMIISDVENVEKLMMHADKQQSMIVEKANDEILDKQSGISENEAVINSVRNIVPEEVNETKQSMRGQINEFLEQYMNDIIQNIAELADERIETSSKISNDEVEKVKIQQIDKPDDTMSIPECIPESTTQFSTINFPKSQTDEIVQRSVENSNIASSMLTDQMINSDKNMKISESYDIINKQINISDPYHRDITAKEYMLDEYESNVKHNISLQQMRSYTPEEFPESIKQVEGGYVQELQLENKKLKYEISQTTNELFSNNILPKYCCLINGLTADGQLILNSINESMLTMEKTKFINYIPSNNDSNDKIPLITDKNGNPEMRICDMQHIQIESTNICAADVNANISAMQETFHIKSIKHEQEMEEDNMLTDQHLLLEQSNTGADEHEVINVLCFPV</sequence>
<accession>A0A1I8ELD5</accession>
<feature type="compositionally biased region" description="Low complexity" evidence="1">
    <location>
        <begin position="112"/>
        <end position="134"/>
    </location>
</feature>
<feature type="compositionally biased region" description="Low complexity" evidence="1">
    <location>
        <begin position="210"/>
        <end position="226"/>
    </location>
</feature>
<feature type="region of interest" description="Disordered" evidence="1">
    <location>
        <begin position="408"/>
        <end position="431"/>
    </location>
</feature>
<dbReference type="WBParaSite" id="maker-PairedContig_2920-snap-gene-0.2-mRNA-1">
    <property type="protein sequence ID" value="maker-PairedContig_2920-snap-gene-0.2-mRNA-1"/>
    <property type="gene ID" value="maker-PairedContig_2920-snap-gene-0.2"/>
</dbReference>
<name>A0A1I8ELD5_WUCBA</name>
<protein>
    <submittedName>
        <fullName evidence="2">Uncharacterized protein</fullName>
    </submittedName>
</protein>
<reference evidence="2" key="1">
    <citation type="submission" date="2016-11" db="UniProtKB">
        <authorList>
            <consortium name="WormBaseParasite"/>
        </authorList>
    </citation>
    <scope>IDENTIFICATION</scope>
    <source>
        <strain evidence="2">pt0022</strain>
    </source>
</reference>
<evidence type="ECO:0000313" key="2">
    <source>
        <dbReference type="WBParaSite" id="maker-PairedContig_2920-snap-gene-0.2-mRNA-1"/>
    </source>
</evidence>
<proteinExistence type="predicted"/>